<dbReference type="SMART" id="SM00448">
    <property type="entry name" value="REC"/>
    <property type="match status" value="1"/>
</dbReference>
<evidence type="ECO:0000256" key="4">
    <source>
        <dbReference type="ARBA" id="ARBA00023125"/>
    </source>
</evidence>
<evidence type="ECO:0000256" key="5">
    <source>
        <dbReference type="ARBA" id="ARBA00023163"/>
    </source>
</evidence>
<dbReference type="Gene3D" id="1.10.10.60">
    <property type="entry name" value="Homeodomain-like"/>
    <property type="match status" value="1"/>
</dbReference>
<dbReference type="GO" id="GO:0000976">
    <property type="term" value="F:transcription cis-regulatory region binding"/>
    <property type="evidence" value="ECO:0007669"/>
    <property type="project" value="TreeGrafter"/>
</dbReference>
<dbReference type="GO" id="GO:0032993">
    <property type="term" value="C:protein-DNA complex"/>
    <property type="evidence" value="ECO:0007669"/>
    <property type="project" value="TreeGrafter"/>
</dbReference>
<dbReference type="InterPro" id="IPR011006">
    <property type="entry name" value="CheY-like_superfamily"/>
</dbReference>
<keyword evidence="1 6" id="KW-0597">Phosphoprotein</keyword>
<dbReference type="SUPFAM" id="SSF52172">
    <property type="entry name" value="CheY-like"/>
    <property type="match status" value="1"/>
</dbReference>
<dbReference type="Proteomes" id="UP000242886">
    <property type="component" value="Chromosome SDENCHOL"/>
</dbReference>
<protein>
    <submittedName>
        <fullName evidence="8">Acid tolerance regulatory protein ActR</fullName>
    </submittedName>
</protein>
<feature type="modified residue" description="4-aspartylphosphate" evidence="6">
    <location>
        <position position="63"/>
    </location>
</feature>
<dbReference type="GO" id="GO:0000156">
    <property type="term" value="F:phosphorelay response regulator activity"/>
    <property type="evidence" value="ECO:0007669"/>
    <property type="project" value="TreeGrafter"/>
</dbReference>
<dbReference type="Pfam" id="PF02954">
    <property type="entry name" value="HTH_8"/>
    <property type="match status" value="1"/>
</dbReference>
<dbReference type="AlphaFoldDB" id="A0A7Z7HR07"/>
<gene>
    <name evidence="8" type="primary">actR</name>
    <name evidence="8" type="ORF">SDENCHOL_20138</name>
</gene>
<dbReference type="GO" id="GO:0005829">
    <property type="term" value="C:cytosol"/>
    <property type="evidence" value="ECO:0007669"/>
    <property type="project" value="TreeGrafter"/>
</dbReference>
<evidence type="ECO:0000259" key="7">
    <source>
        <dbReference type="PROSITE" id="PS50110"/>
    </source>
</evidence>
<organism evidence="8 9">
    <name type="scientific">Sterolibacterium denitrificans</name>
    <dbReference type="NCBI Taxonomy" id="157592"/>
    <lineage>
        <taxon>Bacteria</taxon>
        <taxon>Pseudomonadati</taxon>
        <taxon>Pseudomonadota</taxon>
        <taxon>Betaproteobacteria</taxon>
        <taxon>Nitrosomonadales</taxon>
        <taxon>Sterolibacteriaceae</taxon>
        <taxon>Sterolibacterium</taxon>
    </lineage>
</organism>
<dbReference type="PROSITE" id="PS50110">
    <property type="entry name" value="RESPONSE_REGULATORY"/>
    <property type="match status" value="1"/>
</dbReference>
<dbReference type="PANTHER" id="PTHR48111:SF1">
    <property type="entry name" value="TWO-COMPONENT RESPONSE REGULATOR ORR33"/>
    <property type="match status" value="1"/>
</dbReference>
<evidence type="ECO:0000256" key="1">
    <source>
        <dbReference type="ARBA" id="ARBA00022553"/>
    </source>
</evidence>
<dbReference type="InterPro" id="IPR009057">
    <property type="entry name" value="Homeodomain-like_sf"/>
</dbReference>
<keyword evidence="9" id="KW-1185">Reference proteome</keyword>
<evidence type="ECO:0000256" key="6">
    <source>
        <dbReference type="PROSITE-ProRule" id="PRU00169"/>
    </source>
</evidence>
<dbReference type="EMBL" id="LT837803">
    <property type="protein sequence ID" value="SMB26428.1"/>
    <property type="molecule type" value="Genomic_DNA"/>
</dbReference>
<dbReference type="PRINTS" id="PR01590">
    <property type="entry name" value="HTHFIS"/>
</dbReference>
<dbReference type="PANTHER" id="PTHR48111">
    <property type="entry name" value="REGULATOR OF RPOS"/>
    <property type="match status" value="1"/>
</dbReference>
<evidence type="ECO:0000256" key="3">
    <source>
        <dbReference type="ARBA" id="ARBA00023015"/>
    </source>
</evidence>
<keyword evidence="5" id="KW-0804">Transcription</keyword>
<dbReference type="InterPro" id="IPR002197">
    <property type="entry name" value="HTH_Fis"/>
</dbReference>
<dbReference type="Pfam" id="PF00072">
    <property type="entry name" value="Response_reg"/>
    <property type="match status" value="1"/>
</dbReference>
<dbReference type="InterPro" id="IPR001789">
    <property type="entry name" value="Sig_transdc_resp-reg_receiver"/>
</dbReference>
<sequence length="201" mass="21597">MNPTASIVTATSRTILVIDDDAAFNAVLCRALGRRGHVAFGAGNAAEALEIAKREQPQRIVLDLNLAGRSGNESGLALLAPLRQHCPHSRIVLLTGYASIATAVDAIKLGADHYLAKPVDVDTLLASFAAAEADAQAASSMTERIASQAPPSEPLSVDRLEWEHIQRVLHEHEGNISATARALKMHRRTLQRKLGKHPVRD</sequence>
<reference evidence="8" key="1">
    <citation type="submission" date="2017-03" db="EMBL/GenBank/DDBJ databases">
        <authorList>
            <consortium name="AG Boll"/>
        </authorList>
    </citation>
    <scope>NUCLEOTIDE SEQUENCE [LARGE SCALE GENOMIC DNA]</scope>
    <source>
        <strain evidence="8">Chol</strain>
    </source>
</reference>
<dbReference type="CDD" id="cd17563">
    <property type="entry name" value="REC_RegA-like"/>
    <property type="match status" value="1"/>
</dbReference>
<keyword evidence="4" id="KW-0238">DNA-binding</keyword>
<keyword evidence="2" id="KW-0902">Two-component regulatory system</keyword>
<name>A0A7Z7HR07_9PROT</name>
<evidence type="ECO:0000256" key="2">
    <source>
        <dbReference type="ARBA" id="ARBA00023012"/>
    </source>
</evidence>
<evidence type="ECO:0000313" key="8">
    <source>
        <dbReference type="EMBL" id="SMB26428.1"/>
    </source>
</evidence>
<dbReference type="SUPFAM" id="SSF46689">
    <property type="entry name" value="Homeodomain-like"/>
    <property type="match status" value="1"/>
</dbReference>
<dbReference type="Gene3D" id="3.40.50.2300">
    <property type="match status" value="1"/>
</dbReference>
<dbReference type="GO" id="GO:0006355">
    <property type="term" value="P:regulation of DNA-templated transcription"/>
    <property type="evidence" value="ECO:0007669"/>
    <property type="project" value="TreeGrafter"/>
</dbReference>
<accession>A0A7Z7HR07</accession>
<dbReference type="FunFam" id="1.10.10.60:FF:000036">
    <property type="entry name" value="Two-component system response regulator"/>
    <property type="match status" value="1"/>
</dbReference>
<proteinExistence type="predicted"/>
<feature type="domain" description="Response regulatory" evidence="7">
    <location>
        <begin position="14"/>
        <end position="132"/>
    </location>
</feature>
<dbReference type="RefSeq" id="WP_154716676.1">
    <property type="nucleotide sequence ID" value="NZ_LT837803.1"/>
</dbReference>
<evidence type="ECO:0000313" key="9">
    <source>
        <dbReference type="Proteomes" id="UP000242886"/>
    </source>
</evidence>
<keyword evidence="3" id="KW-0805">Transcription regulation</keyword>
<dbReference type="InterPro" id="IPR039420">
    <property type="entry name" value="WalR-like"/>
</dbReference>